<dbReference type="InterPro" id="IPR050445">
    <property type="entry name" value="Bact_polysacc_biosynth/exp"/>
</dbReference>
<dbReference type="PANTHER" id="PTHR32309:SF13">
    <property type="entry name" value="FERRIC ENTEROBACTIN TRANSPORT PROTEIN FEPE"/>
    <property type="match status" value="1"/>
</dbReference>
<comment type="subcellular location">
    <subcellularLocation>
        <location evidence="1">Cell membrane</location>
        <topology evidence="1">Multi-pass membrane protein</topology>
    </subcellularLocation>
</comment>
<name>A0A367CE93_9ENTE</name>
<proteinExistence type="inferred from homology"/>
<dbReference type="InterPro" id="IPR032807">
    <property type="entry name" value="GNVR"/>
</dbReference>
<keyword evidence="5" id="KW-1003">Cell membrane</keyword>
<keyword evidence="9 12" id="KW-0472">Membrane</keyword>
<evidence type="ECO:0000256" key="12">
    <source>
        <dbReference type="SAM" id="Phobius"/>
    </source>
</evidence>
<evidence type="ECO:0000256" key="11">
    <source>
        <dbReference type="ARBA" id="ARBA00045736"/>
    </source>
</evidence>
<dbReference type="PANTHER" id="PTHR32309">
    <property type="entry name" value="TYROSINE-PROTEIN KINASE"/>
    <property type="match status" value="1"/>
</dbReference>
<protein>
    <recommendedName>
        <fullName evidence="4">Capsular polysaccharide biosynthesis protein CpsC</fullName>
    </recommendedName>
</protein>
<evidence type="ECO:0000256" key="1">
    <source>
        <dbReference type="ARBA" id="ARBA00004651"/>
    </source>
</evidence>
<comment type="function">
    <text evidence="11">Required for CpsD phosphorylation. Involved in the regulation of capsular polysaccharide biosynthesis. May be part of a complex that directs the coordinated polymerization and export to the cell surface of the capsular polysaccharide.</text>
</comment>
<dbReference type="GO" id="GO:0005886">
    <property type="term" value="C:plasma membrane"/>
    <property type="evidence" value="ECO:0007669"/>
    <property type="project" value="UniProtKB-SubCell"/>
</dbReference>
<keyword evidence="8 12" id="KW-1133">Transmembrane helix</keyword>
<accession>A0A367CE93</accession>
<evidence type="ECO:0000256" key="7">
    <source>
        <dbReference type="ARBA" id="ARBA00022903"/>
    </source>
</evidence>
<comment type="caution">
    <text evidence="15">The sequence shown here is derived from an EMBL/GenBank/DDBJ whole genome shotgun (WGS) entry which is preliminary data.</text>
</comment>
<dbReference type="GO" id="GO:0000271">
    <property type="term" value="P:polysaccharide biosynthetic process"/>
    <property type="evidence" value="ECO:0007669"/>
    <property type="project" value="UniProtKB-KW"/>
</dbReference>
<keyword evidence="10" id="KW-0270">Exopolysaccharide synthesis</keyword>
<evidence type="ECO:0000313" key="15">
    <source>
        <dbReference type="EMBL" id="RCA10961.1"/>
    </source>
</evidence>
<keyword evidence="6 12" id="KW-0812">Transmembrane</keyword>
<evidence type="ECO:0000256" key="3">
    <source>
        <dbReference type="ARBA" id="ARBA00006683"/>
    </source>
</evidence>
<dbReference type="EMBL" id="LEPB01000004">
    <property type="protein sequence ID" value="RCA10961.1"/>
    <property type="molecule type" value="Genomic_DNA"/>
</dbReference>
<dbReference type="Pfam" id="PF13807">
    <property type="entry name" value="GNVR"/>
    <property type="match status" value="1"/>
</dbReference>
<evidence type="ECO:0000256" key="6">
    <source>
        <dbReference type="ARBA" id="ARBA00022692"/>
    </source>
</evidence>
<gene>
    <name evidence="15" type="ORF">EA71_01715</name>
</gene>
<evidence type="ECO:0000259" key="13">
    <source>
        <dbReference type="Pfam" id="PF02706"/>
    </source>
</evidence>
<comment type="similarity">
    <text evidence="3">Belongs to the CpsC/CapA family.</text>
</comment>
<organism evidence="15 16">
    <name type="scientific">Enterococcus durans</name>
    <dbReference type="NCBI Taxonomy" id="53345"/>
    <lineage>
        <taxon>Bacteria</taxon>
        <taxon>Bacillati</taxon>
        <taxon>Bacillota</taxon>
        <taxon>Bacilli</taxon>
        <taxon>Lactobacillales</taxon>
        <taxon>Enterococcaceae</taxon>
        <taxon>Enterococcus</taxon>
    </lineage>
</organism>
<dbReference type="Pfam" id="PF02706">
    <property type="entry name" value="Wzz"/>
    <property type="match status" value="1"/>
</dbReference>
<feature type="domain" description="Polysaccharide chain length determinant N-terminal" evidence="13">
    <location>
        <begin position="5"/>
        <end position="93"/>
    </location>
</feature>
<evidence type="ECO:0000259" key="14">
    <source>
        <dbReference type="Pfam" id="PF13807"/>
    </source>
</evidence>
<feature type="transmembrane region" description="Helical" evidence="12">
    <location>
        <begin position="179"/>
        <end position="200"/>
    </location>
</feature>
<dbReference type="RefSeq" id="WP_113845800.1">
    <property type="nucleotide sequence ID" value="NZ_LEPB01000004.1"/>
</dbReference>
<dbReference type="InterPro" id="IPR003856">
    <property type="entry name" value="LPS_length_determ_N"/>
</dbReference>
<keyword evidence="7" id="KW-0972">Capsule biogenesis/degradation</keyword>
<evidence type="ECO:0000313" key="16">
    <source>
        <dbReference type="Proteomes" id="UP000252797"/>
    </source>
</evidence>
<dbReference type="GO" id="GO:0004713">
    <property type="term" value="F:protein tyrosine kinase activity"/>
    <property type="evidence" value="ECO:0007669"/>
    <property type="project" value="TreeGrafter"/>
</dbReference>
<evidence type="ECO:0000256" key="8">
    <source>
        <dbReference type="ARBA" id="ARBA00022989"/>
    </source>
</evidence>
<evidence type="ECO:0000256" key="5">
    <source>
        <dbReference type="ARBA" id="ARBA00022475"/>
    </source>
</evidence>
<evidence type="ECO:0000256" key="2">
    <source>
        <dbReference type="ARBA" id="ARBA00005132"/>
    </source>
</evidence>
<sequence>MEEMVSLGEMFILLKKRLLLIILTTVVGLAGALAVTHFFITPKFSASTELIVQSKNNSTVVNLQSDVHANVLLINTYKDMILGDVVLNAVNEKLLSERTYQATKSELTEMINVIQSADSQMFQIKVTTDDPEKSAAISNILATIFKEKATEVLDVSRVTVTSQAQSNAMPVSPNKKLNMVIGGLFGLALGIGIVFLLEILDKTVKDERFITETLALPILGTVNEMNSKELDKGRAVQVTNRTTENKEIKRVEYNKIKSKERLDEKEKHDYACFADQRSRSNGCDS</sequence>
<feature type="domain" description="Tyrosine-protein kinase G-rich" evidence="14">
    <location>
        <begin position="146"/>
        <end position="196"/>
    </location>
</feature>
<evidence type="ECO:0000256" key="9">
    <source>
        <dbReference type="ARBA" id="ARBA00023136"/>
    </source>
</evidence>
<dbReference type="Proteomes" id="UP000252797">
    <property type="component" value="Unassembled WGS sequence"/>
</dbReference>
<dbReference type="AlphaFoldDB" id="A0A367CE93"/>
<reference evidence="15 16" key="1">
    <citation type="submission" date="2015-06" db="EMBL/GenBank/DDBJ databases">
        <title>The Genome Sequence of Enterococcus durans 4EA1.</title>
        <authorList>
            <consortium name="The Broad Institute Genomics Platform"/>
            <consortium name="The Broad Institute Genome Sequencing Center for Infectious Disease"/>
            <person name="Earl A.M."/>
            <person name="Van Tyne D."/>
            <person name="Lebreton F."/>
            <person name="Saavedra J.T."/>
            <person name="Gilmore M.S."/>
            <person name="Manson Mcguire A."/>
            <person name="Clock S."/>
            <person name="Crupain M."/>
            <person name="Rangan U."/>
            <person name="Young S."/>
            <person name="Abouelleil A."/>
            <person name="Cao P."/>
            <person name="Chapman S.B."/>
            <person name="Griggs A."/>
            <person name="Priest M."/>
            <person name="Shea T."/>
            <person name="Wortman J."/>
            <person name="Nusbaum C."/>
            <person name="Birren B."/>
        </authorList>
    </citation>
    <scope>NUCLEOTIDE SEQUENCE [LARGE SCALE GENOMIC DNA]</scope>
    <source>
        <strain evidence="15 16">4EA1</strain>
    </source>
</reference>
<comment type="pathway">
    <text evidence="2">Capsule biogenesis; capsule polysaccharide biosynthesis.</text>
</comment>
<evidence type="ECO:0000256" key="10">
    <source>
        <dbReference type="ARBA" id="ARBA00023169"/>
    </source>
</evidence>
<evidence type="ECO:0000256" key="4">
    <source>
        <dbReference type="ARBA" id="ARBA00020739"/>
    </source>
</evidence>